<dbReference type="Pfam" id="PF05303">
    <property type="entry name" value="GSKIP_dom"/>
    <property type="match status" value="1"/>
</dbReference>
<dbReference type="GO" id="GO:0060828">
    <property type="term" value="P:regulation of canonical Wnt signaling pathway"/>
    <property type="evidence" value="ECO:0007669"/>
    <property type="project" value="InterPro"/>
</dbReference>
<comment type="similarity">
    <text evidence="1">Belongs to the GSKIP family.</text>
</comment>
<dbReference type="Proteomes" id="UP000492821">
    <property type="component" value="Unassembled WGS sequence"/>
</dbReference>
<dbReference type="WBParaSite" id="Pan_g10217.t1">
    <property type="protein sequence ID" value="Pan_g10217.t1"/>
    <property type="gene ID" value="Pan_g10217"/>
</dbReference>
<evidence type="ECO:0000259" key="2">
    <source>
        <dbReference type="Pfam" id="PF05303"/>
    </source>
</evidence>
<dbReference type="InterPro" id="IPR037395">
    <property type="entry name" value="GSKIP"/>
</dbReference>
<reference evidence="3" key="1">
    <citation type="journal article" date="2013" name="Genetics">
        <title>The draft genome and transcriptome of Panagrellus redivivus are shaped by the harsh demands of a free-living lifestyle.</title>
        <authorList>
            <person name="Srinivasan J."/>
            <person name="Dillman A.R."/>
            <person name="Macchietto M.G."/>
            <person name="Heikkinen L."/>
            <person name="Lakso M."/>
            <person name="Fracchia K.M."/>
            <person name="Antoshechkin I."/>
            <person name="Mortazavi A."/>
            <person name="Wong G."/>
            <person name="Sternberg P.W."/>
        </authorList>
    </citation>
    <scope>NUCLEOTIDE SEQUENCE [LARGE SCALE GENOMIC DNA]</scope>
    <source>
        <strain evidence="3">MT8872</strain>
    </source>
</reference>
<evidence type="ECO:0000313" key="4">
    <source>
        <dbReference type="WBParaSite" id="Pan_g10217.t1"/>
    </source>
</evidence>
<organism evidence="3 4">
    <name type="scientific">Panagrellus redivivus</name>
    <name type="common">Microworm</name>
    <dbReference type="NCBI Taxonomy" id="6233"/>
    <lineage>
        <taxon>Eukaryota</taxon>
        <taxon>Metazoa</taxon>
        <taxon>Ecdysozoa</taxon>
        <taxon>Nematoda</taxon>
        <taxon>Chromadorea</taxon>
        <taxon>Rhabditida</taxon>
        <taxon>Tylenchina</taxon>
        <taxon>Panagrolaimomorpha</taxon>
        <taxon>Panagrolaimoidea</taxon>
        <taxon>Panagrolaimidae</taxon>
        <taxon>Panagrellus</taxon>
    </lineage>
</organism>
<evidence type="ECO:0000313" key="3">
    <source>
        <dbReference type="Proteomes" id="UP000492821"/>
    </source>
</evidence>
<dbReference type="AlphaFoldDB" id="A0A7E4ZPU2"/>
<dbReference type="InterPro" id="IPR007967">
    <property type="entry name" value="GSKIP_dom"/>
</dbReference>
<dbReference type="PANTHER" id="PTHR12490:SF4">
    <property type="entry name" value="GSK3B-INTERACTING PROTEIN"/>
    <property type="match status" value="1"/>
</dbReference>
<reference evidence="4" key="2">
    <citation type="submission" date="2020-10" db="UniProtKB">
        <authorList>
            <consortium name="WormBaseParasite"/>
        </authorList>
    </citation>
    <scope>IDENTIFICATION</scope>
</reference>
<protein>
    <submittedName>
        <fullName evidence="4">GSKIP_dom domain-containing protein</fullName>
    </submittedName>
</protein>
<dbReference type="SUPFAM" id="SSF103107">
    <property type="entry name" value="Hypothetical protein c14orf129, hspc210"/>
    <property type="match status" value="1"/>
</dbReference>
<feature type="domain" description="GSKIP" evidence="2">
    <location>
        <begin position="25"/>
        <end position="129"/>
    </location>
</feature>
<name>A0A7E4ZPU2_PANRE</name>
<dbReference type="GO" id="GO:0005737">
    <property type="term" value="C:cytoplasm"/>
    <property type="evidence" value="ECO:0007669"/>
    <property type="project" value="TreeGrafter"/>
</dbReference>
<dbReference type="PANTHER" id="PTHR12490">
    <property type="entry name" value="GSK3B-INTERACTING PROTEIN"/>
    <property type="match status" value="1"/>
</dbReference>
<dbReference type="GO" id="GO:0019207">
    <property type="term" value="F:kinase regulator activity"/>
    <property type="evidence" value="ECO:0007669"/>
    <property type="project" value="TreeGrafter"/>
</dbReference>
<accession>A0A7E4ZPU2</accession>
<dbReference type="GO" id="GO:0051018">
    <property type="term" value="F:protein kinase A binding"/>
    <property type="evidence" value="ECO:0007669"/>
    <property type="project" value="TreeGrafter"/>
</dbReference>
<keyword evidence="3" id="KW-1185">Reference proteome</keyword>
<dbReference type="Gene3D" id="3.30.2280.10">
    <property type="entry name" value="Hypothetical protein (hspc210)"/>
    <property type="match status" value="1"/>
</dbReference>
<dbReference type="InterPro" id="IPR023231">
    <property type="entry name" value="GSKIP_dom_sf"/>
</dbReference>
<evidence type="ECO:0000256" key="1">
    <source>
        <dbReference type="ARBA" id="ARBA00009571"/>
    </source>
</evidence>
<sequence>MDNRKSSDASDEGLCETCGAMSQLEIESFAAVKEVAPFVKSISLSEVLSRTPDLIFTNLHTLEGQTYCIELTQRGWRICSDRADSMNGDFRKLELHSRYFETIYQLLDIVSPLYRDRYAQALADKLKELEGHKSYEESVLKSTVAESEAPPTTDKQ</sequence>
<proteinExistence type="inferred from homology"/>